<evidence type="ECO:0000259" key="2">
    <source>
        <dbReference type="Pfam" id="PF00329"/>
    </source>
</evidence>
<feature type="domain" description="NADH:ubiquinone oxidoreductase 30kDa subunit" evidence="2">
    <location>
        <begin position="1"/>
        <end position="35"/>
    </location>
</feature>
<sequence>FDLMGIYFKEHPDLTRILMPHDWEGHPLRKDYALGHIPVQFSQAPDPK</sequence>
<dbReference type="InterPro" id="IPR001268">
    <property type="entry name" value="NADH_UbQ_OxRdtase_30kDa_su"/>
</dbReference>
<accession>T1A468</accession>
<reference evidence="3" key="2">
    <citation type="journal article" date="2014" name="ISME J.">
        <title>Microbial stratification in low pH oxic and suboxic macroscopic growths along an acid mine drainage.</title>
        <authorList>
            <person name="Mendez-Garcia C."/>
            <person name="Mesa V."/>
            <person name="Sprenger R.R."/>
            <person name="Richter M."/>
            <person name="Diez M.S."/>
            <person name="Solano J."/>
            <person name="Bargiela R."/>
            <person name="Golyshina O.V."/>
            <person name="Manteca A."/>
            <person name="Ramos J.L."/>
            <person name="Gallego J.R."/>
            <person name="Llorente I."/>
            <person name="Martins Dos Santos V.A."/>
            <person name="Jensen O.N."/>
            <person name="Pelaez A.I."/>
            <person name="Sanchez J."/>
            <person name="Ferrer M."/>
        </authorList>
    </citation>
    <scope>NUCLEOTIDE SEQUENCE</scope>
</reference>
<dbReference type="InterPro" id="IPR037232">
    <property type="entry name" value="NADH_quin_OxRdtase_su_C/D-like"/>
</dbReference>
<comment type="similarity">
    <text evidence="1">Belongs to the complex I 30 kDa subunit family.</text>
</comment>
<gene>
    <name evidence="3" type="ORF">B1B_10925</name>
</gene>
<comment type="caution">
    <text evidence="3">The sequence shown here is derived from an EMBL/GenBank/DDBJ whole genome shotgun (WGS) entry which is preliminary data.</text>
</comment>
<feature type="non-terminal residue" evidence="3">
    <location>
        <position position="1"/>
    </location>
</feature>
<dbReference type="SUPFAM" id="SSF143243">
    <property type="entry name" value="Nqo5-like"/>
    <property type="match status" value="1"/>
</dbReference>
<dbReference type="AlphaFoldDB" id="T1A468"/>
<dbReference type="GO" id="GO:0008137">
    <property type="term" value="F:NADH dehydrogenase (ubiquinone) activity"/>
    <property type="evidence" value="ECO:0007669"/>
    <property type="project" value="InterPro"/>
</dbReference>
<reference evidence="3" key="1">
    <citation type="submission" date="2013-08" db="EMBL/GenBank/DDBJ databases">
        <authorList>
            <person name="Mendez C."/>
            <person name="Richter M."/>
            <person name="Ferrer M."/>
            <person name="Sanchez J."/>
        </authorList>
    </citation>
    <scope>NUCLEOTIDE SEQUENCE</scope>
</reference>
<dbReference type="Pfam" id="PF00329">
    <property type="entry name" value="Complex1_30kDa"/>
    <property type="match status" value="1"/>
</dbReference>
<dbReference type="PANTHER" id="PTHR10884:SF14">
    <property type="entry name" value="NADH DEHYDROGENASE [UBIQUINONE] IRON-SULFUR PROTEIN 3, MITOCHONDRIAL"/>
    <property type="match status" value="1"/>
</dbReference>
<evidence type="ECO:0000256" key="1">
    <source>
        <dbReference type="ARBA" id="ARBA00007569"/>
    </source>
</evidence>
<dbReference type="EMBL" id="AUZY01007060">
    <property type="protein sequence ID" value="EQD51683.1"/>
    <property type="molecule type" value="Genomic_DNA"/>
</dbReference>
<proteinExistence type="inferred from homology"/>
<organism evidence="3">
    <name type="scientific">mine drainage metagenome</name>
    <dbReference type="NCBI Taxonomy" id="410659"/>
    <lineage>
        <taxon>unclassified sequences</taxon>
        <taxon>metagenomes</taxon>
        <taxon>ecological metagenomes</taxon>
    </lineage>
</organism>
<evidence type="ECO:0000313" key="3">
    <source>
        <dbReference type="EMBL" id="EQD51683.1"/>
    </source>
</evidence>
<dbReference type="PANTHER" id="PTHR10884">
    <property type="entry name" value="NADH DEHYDROGENASE UBIQUINONE IRON-SULFUR PROTEIN 3"/>
    <property type="match status" value="1"/>
</dbReference>
<name>T1A468_9ZZZZ</name>
<protein>
    <submittedName>
        <fullName evidence="3">NADH (Or F420H2) dehydrogenase subunit C</fullName>
    </submittedName>
</protein>